<feature type="region of interest" description="Disordered" evidence="1">
    <location>
        <begin position="307"/>
        <end position="326"/>
    </location>
</feature>
<gene>
    <name evidence="2" type="ORF">OXX778_LOCUS3719</name>
</gene>
<evidence type="ECO:0000256" key="1">
    <source>
        <dbReference type="SAM" id="MobiDB-lite"/>
    </source>
</evidence>
<comment type="caution">
    <text evidence="2">The sequence shown here is derived from an EMBL/GenBank/DDBJ whole genome shotgun (WGS) entry which is preliminary data.</text>
</comment>
<evidence type="ECO:0000313" key="3">
    <source>
        <dbReference type="Proteomes" id="UP000663879"/>
    </source>
</evidence>
<protein>
    <submittedName>
        <fullName evidence="2">Uncharacterized protein</fullName>
    </submittedName>
</protein>
<organism evidence="2 3">
    <name type="scientific">Brachionus calyciflorus</name>
    <dbReference type="NCBI Taxonomy" id="104777"/>
    <lineage>
        <taxon>Eukaryota</taxon>
        <taxon>Metazoa</taxon>
        <taxon>Spiralia</taxon>
        <taxon>Gnathifera</taxon>
        <taxon>Rotifera</taxon>
        <taxon>Eurotatoria</taxon>
        <taxon>Monogononta</taxon>
        <taxon>Pseudotrocha</taxon>
        <taxon>Ploima</taxon>
        <taxon>Brachionidae</taxon>
        <taxon>Brachionus</taxon>
    </lineage>
</organism>
<feature type="non-terminal residue" evidence="2">
    <location>
        <position position="1"/>
    </location>
</feature>
<proteinExistence type="predicted"/>
<keyword evidence="3" id="KW-1185">Reference proteome</keyword>
<evidence type="ECO:0000313" key="2">
    <source>
        <dbReference type="EMBL" id="CAF0747227.1"/>
    </source>
</evidence>
<dbReference type="OrthoDB" id="9973968at2759"/>
<reference evidence="2" key="1">
    <citation type="submission" date="2021-02" db="EMBL/GenBank/DDBJ databases">
        <authorList>
            <person name="Nowell W R."/>
        </authorList>
    </citation>
    <scope>NUCLEOTIDE SEQUENCE</scope>
    <source>
        <strain evidence="2">Ploen Becks lab</strain>
    </source>
</reference>
<name>A0A813P2G2_9BILA</name>
<feature type="compositionally biased region" description="Basic and acidic residues" evidence="1">
    <location>
        <begin position="307"/>
        <end position="317"/>
    </location>
</feature>
<dbReference type="AlphaFoldDB" id="A0A813P2G2"/>
<dbReference type="Proteomes" id="UP000663879">
    <property type="component" value="Unassembled WGS sequence"/>
</dbReference>
<accession>A0A813P2G2</accession>
<dbReference type="EMBL" id="CAJNOC010000338">
    <property type="protein sequence ID" value="CAF0747227.1"/>
    <property type="molecule type" value="Genomic_DNA"/>
</dbReference>
<sequence>QHIMPKIHNPDWNNLKLSDFPQFKCLCELCDCGCFERSKQKHTNKCRKFVTKISDAFESSFIKPPPFDGTSLYSETFKKFDFKSTENFNNSEKTPDKSTIHIKAPIKYGPKEANLELPDKDVKFTSHTTNKDHFKSWQAPPAKAIPEYPEFTSRLLYPNQKRDLMTTNESLFYKNYGKHKAESTGLNIFENTFKISQGRMNLNTVYTNDFHKVNIKEFLKERGPTMTKELVESRNKSVISRIPMDTKTQNMVDFSYDPESFQNIAKKNKEPYPVDIFRSRLKTGLKPADSEFIYDTNYSISFAEKNELSNEENKRSDSNVYQPSFSESNMTHNRNIRFISTLDNQLVPSLKVKKTLFKNDLAGGRKYSQSSVEFAKSANFEDTNETSGTTYKVDYKDRGVDVCMAKAYNLVANKLVDSN</sequence>